<dbReference type="Pfam" id="PF14380">
    <property type="entry name" value="WAK_assoc"/>
    <property type="match status" value="1"/>
</dbReference>
<evidence type="ECO:0000313" key="3">
    <source>
        <dbReference type="Proteomes" id="UP000189703"/>
    </source>
</evidence>
<dbReference type="KEGG" id="nnu:104600605"/>
<keyword evidence="1" id="KW-0325">Glycoprotein</keyword>
<organism evidence="3 4">
    <name type="scientific">Nelumbo nucifera</name>
    <name type="common">Sacred lotus</name>
    <dbReference type="NCBI Taxonomy" id="4432"/>
    <lineage>
        <taxon>Eukaryota</taxon>
        <taxon>Viridiplantae</taxon>
        <taxon>Streptophyta</taxon>
        <taxon>Embryophyta</taxon>
        <taxon>Tracheophyta</taxon>
        <taxon>Spermatophyta</taxon>
        <taxon>Magnoliopsida</taxon>
        <taxon>Proteales</taxon>
        <taxon>Nelumbonaceae</taxon>
        <taxon>Nelumbo</taxon>
    </lineage>
</organism>
<evidence type="ECO:0000313" key="4">
    <source>
        <dbReference type="RefSeq" id="XP_010261955.1"/>
    </source>
</evidence>
<reference evidence="4" key="1">
    <citation type="submission" date="2025-08" db="UniProtKB">
        <authorList>
            <consortium name="RefSeq"/>
        </authorList>
    </citation>
    <scope>IDENTIFICATION</scope>
</reference>
<dbReference type="RefSeq" id="XP_010261955.1">
    <property type="nucleotide sequence ID" value="XM_010263653.2"/>
</dbReference>
<dbReference type="InParanoid" id="A0A1U8A649"/>
<name>A0A1U8A649_NELNU</name>
<evidence type="ECO:0000256" key="1">
    <source>
        <dbReference type="ARBA" id="ARBA00023180"/>
    </source>
</evidence>
<dbReference type="GeneID" id="104600605"/>
<dbReference type="AlphaFoldDB" id="A0A1U8A649"/>
<keyword evidence="3" id="KW-1185">Reference proteome</keyword>
<dbReference type="OrthoDB" id="635050at2759"/>
<protein>
    <submittedName>
        <fullName evidence="4">Uncharacterized protein LOC104600605</fullName>
    </submittedName>
</protein>
<gene>
    <name evidence="4" type="primary">LOC104600605</name>
</gene>
<proteinExistence type="predicted"/>
<feature type="domain" description="Wall-associated receptor kinase C-terminal" evidence="2">
    <location>
        <begin position="5"/>
        <end position="99"/>
    </location>
</feature>
<accession>A0A1U8A649</accession>
<sequence>MNLSCLASGGNQSLVFESDKISERLDWHRDCAPKVVTTVMEEAITNVFSMTDGFVRALRRGFELDWGDIGDCVACEESGGYCAYSSNSTTDLFCFCEDGRRSGKRCSEI</sequence>
<dbReference type="Proteomes" id="UP000189703">
    <property type="component" value="Unplaced"/>
</dbReference>
<evidence type="ECO:0000259" key="2">
    <source>
        <dbReference type="Pfam" id="PF14380"/>
    </source>
</evidence>
<dbReference type="InterPro" id="IPR032872">
    <property type="entry name" value="WAK_assoc_C"/>
</dbReference>